<protein>
    <submittedName>
        <fullName evidence="3">Nicotinamidase-related amidase</fullName>
    </submittedName>
</protein>
<dbReference type="InterPro" id="IPR036380">
    <property type="entry name" value="Isochorismatase-like_sf"/>
</dbReference>
<dbReference type="SUPFAM" id="SSF52499">
    <property type="entry name" value="Isochorismatase-like hydrolases"/>
    <property type="match status" value="1"/>
</dbReference>
<comment type="caution">
    <text evidence="3">The sequence shown here is derived from an EMBL/GenBank/DDBJ whole genome shotgun (WGS) entry which is preliminary data.</text>
</comment>
<evidence type="ECO:0000313" key="4">
    <source>
        <dbReference type="Proteomes" id="UP001226691"/>
    </source>
</evidence>
<dbReference type="Pfam" id="PF00857">
    <property type="entry name" value="Isochorismatase"/>
    <property type="match status" value="1"/>
</dbReference>
<evidence type="ECO:0000259" key="2">
    <source>
        <dbReference type="Pfam" id="PF00857"/>
    </source>
</evidence>
<proteinExistence type="predicted"/>
<keyword evidence="1" id="KW-0378">Hydrolase</keyword>
<dbReference type="RefSeq" id="WP_307481450.1">
    <property type="nucleotide sequence ID" value="NZ_JAUTBF010000001.1"/>
</dbReference>
<evidence type="ECO:0000256" key="1">
    <source>
        <dbReference type="ARBA" id="ARBA00022801"/>
    </source>
</evidence>
<dbReference type="InterPro" id="IPR000868">
    <property type="entry name" value="Isochorismatase-like_dom"/>
</dbReference>
<dbReference type="EMBL" id="JAUTBF010000001">
    <property type="protein sequence ID" value="MDQ1122776.1"/>
    <property type="molecule type" value="Genomic_DNA"/>
</dbReference>
<keyword evidence="4" id="KW-1185">Reference proteome</keyword>
<evidence type="ECO:0000313" key="3">
    <source>
        <dbReference type="EMBL" id="MDQ1122776.1"/>
    </source>
</evidence>
<accession>A0ABU0TSY2</accession>
<dbReference type="PANTHER" id="PTHR43540:SF6">
    <property type="entry name" value="ISOCHORISMATASE-LIKE DOMAIN-CONTAINING PROTEIN"/>
    <property type="match status" value="1"/>
</dbReference>
<dbReference type="InterPro" id="IPR050272">
    <property type="entry name" value="Isochorismatase-like_hydrls"/>
</dbReference>
<dbReference type="Proteomes" id="UP001226691">
    <property type="component" value="Unassembled WGS sequence"/>
</dbReference>
<reference evidence="3 4" key="1">
    <citation type="submission" date="2023-07" db="EMBL/GenBank/DDBJ databases">
        <title>Functional and genomic diversity of the sorghum phyllosphere microbiome.</title>
        <authorList>
            <person name="Shade A."/>
        </authorList>
    </citation>
    <scope>NUCLEOTIDE SEQUENCE [LARGE SCALE GENOMIC DNA]</scope>
    <source>
        <strain evidence="3 4">SORGH_AS_1207</strain>
    </source>
</reference>
<organism evidence="3 4">
    <name type="scientific">Microbacterium trichothecenolyticum</name>
    <name type="common">Aureobacterium trichothecenolyticum</name>
    <dbReference type="NCBI Taxonomy" id="69370"/>
    <lineage>
        <taxon>Bacteria</taxon>
        <taxon>Bacillati</taxon>
        <taxon>Actinomycetota</taxon>
        <taxon>Actinomycetes</taxon>
        <taxon>Micrococcales</taxon>
        <taxon>Microbacteriaceae</taxon>
        <taxon>Microbacterium</taxon>
    </lineage>
</organism>
<name>A0ABU0TSY2_MICTR</name>
<feature type="domain" description="Isochorismatase-like" evidence="2">
    <location>
        <begin position="7"/>
        <end position="150"/>
    </location>
</feature>
<sequence>MSEPRRALIVVDAQREYFEGALPIVHPPRESALARIVEAVGHAHAADIPVVVVRHERPGGTVAFVPGSRGAQTHRDVEAVTEGAVLVVKRFSSVFAGTGLAERLNDDGVDTVTLVGFMTNNCILASAADAEPRGLSVEVLSDATGAVGLANDAGSVGARTVHETLMPMLHSNWAAVADVRAWAAAVTAGRSLAPDSLVASAARHRAGTPAARHRTGTPAA</sequence>
<dbReference type="Gene3D" id="3.40.50.850">
    <property type="entry name" value="Isochorismatase-like"/>
    <property type="match status" value="1"/>
</dbReference>
<gene>
    <name evidence="3" type="ORF">QE412_001349</name>
</gene>
<dbReference type="PANTHER" id="PTHR43540">
    <property type="entry name" value="PEROXYUREIDOACRYLATE/UREIDOACRYLATE AMIDOHYDROLASE-RELATED"/>
    <property type="match status" value="1"/>
</dbReference>